<dbReference type="InterPro" id="IPR003711">
    <property type="entry name" value="CarD-like/TRCF_RID"/>
</dbReference>
<dbReference type="InterPro" id="IPR042215">
    <property type="entry name" value="CarD-like_C"/>
</dbReference>
<dbReference type="Gene3D" id="2.40.10.170">
    <property type="match status" value="1"/>
</dbReference>
<dbReference type="Pfam" id="PF02559">
    <property type="entry name" value="CarD_TRCF_RID"/>
    <property type="match status" value="1"/>
</dbReference>
<accession>A0A2Y9BNL8</accession>
<keyword evidence="3" id="KW-1185">Reference proteome</keyword>
<dbReference type="AlphaFoldDB" id="A0A2Y9BNL8"/>
<dbReference type="InterPro" id="IPR036101">
    <property type="entry name" value="CarD-like/TRCF_RID_sf"/>
</dbReference>
<sequence>MIKYIYNREQDDALKGRMYSMKPGEVVVYKCKGIYKIENVGTLNFSFADRKKKYYTLQSLDDSKEKAYVPAEDNVNVRKPLKRDEALELIHNIDAIDVLWIQNEKLREKEYKECISNYSPKEWICVLKTLYKRTVSRGSVTSMDKKYRQLIEHALYSELAYALEIPVNKVEKFIQEEAEQHIL</sequence>
<protein>
    <submittedName>
        <fullName evidence="2">CarD family transcriptional regulator</fullName>
    </submittedName>
</protein>
<feature type="domain" description="CarD-like/TRCF RNAP-interacting" evidence="1">
    <location>
        <begin position="22"/>
        <end position="79"/>
    </location>
</feature>
<dbReference type="Gene3D" id="1.20.58.1290">
    <property type="entry name" value="CarD-like, C-terminal domain"/>
    <property type="match status" value="1"/>
</dbReference>
<comment type="caution">
    <text evidence="2">The sequence shown here is derived from an EMBL/GenBank/DDBJ whole genome shotgun (WGS) entry which is preliminary data.</text>
</comment>
<name>A0A2Y9BNL8_9FIRM</name>
<reference evidence="2 3" key="1">
    <citation type="submission" date="2018-05" db="EMBL/GenBank/DDBJ databases">
        <title>The Hungate 1000. A catalogue of reference genomes from the rumen microbiome.</title>
        <authorList>
            <person name="Kelly W."/>
        </authorList>
    </citation>
    <scope>NUCLEOTIDE SEQUENCE [LARGE SCALE GENOMIC DNA]</scope>
    <source>
        <strain evidence="2 3">NLAE-zl-C242</strain>
    </source>
</reference>
<organism evidence="2 3">
    <name type="scientific">Faecalicatena orotica</name>
    <dbReference type="NCBI Taxonomy" id="1544"/>
    <lineage>
        <taxon>Bacteria</taxon>
        <taxon>Bacillati</taxon>
        <taxon>Bacillota</taxon>
        <taxon>Clostridia</taxon>
        <taxon>Lachnospirales</taxon>
        <taxon>Lachnospiraceae</taxon>
        <taxon>Faecalicatena</taxon>
    </lineage>
</organism>
<evidence type="ECO:0000313" key="2">
    <source>
        <dbReference type="EMBL" id="PWJ18370.1"/>
    </source>
</evidence>
<evidence type="ECO:0000313" key="3">
    <source>
        <dbReference type="Proteomes" id="UP000245845"/>
    </source>
</evidence>
<dbReference type="EMBL" id="QGDL01000025">
    <property type="protein sequence ID" value="PWJ18370.1"/>
    <property type="molecule type" value="Genomic_DNA"/>
</dbReference>
<gene>
    <name evidence="2" type="ORF">A8806_12525</name>
</gene>
<dbReference type="Proteomes" id="UP000245845">
    <property type="component" value="Unassembled WGS sequence"/>
</dbReference>
<dbReference type="SUPFAM" id="SSF141259">
    <property type="entry name" value="CarD-like"/>
    <property type="match status" value="1"/>
</dbReference>
<dbReference type="RefSeq" id="WP_242996272.1">
    <property type="nucleotide sequence ID" value="NZ_BAAACK010000013.1"/>
</dbReference>
<evidence type="ECO:0000259" key="1">
    <source>
        <dbReference type="Pfam" id="PF02559"/>
    </source>
</evidence>
<proteinExistence type="predicted"/>